<evidence type="ECO:0000313" key="6">
    <source>
        <dbReference type="EMBL" id="KAF4633299.1"/>
    </source>
</evidence>
<evidence type="ECO:0000256" key="1">
    <source>
        <dbReference type="ARBA" id="ARBA00022737"/>
    </source>
</evidence>
<dbReference type="PANTHER" id="PTHR24126:SF14">
    <property type="entry name" value="ANK_REP_REGION DOMAIN-CONTAINING PROTEIN"/>
    <property type="match status" value="1"/>
</dbReference>
<feature type="repeat" description="ANK" evidence="3">
    <location>
        <begin position="880"/>
        <end position="912"/>
    </location>
</feature>
<dbReference type="InterPro" id="IPR002110">
    <property type="entry name" value="Ankyrin_rpt"/>
</dbReference>
<dbReference type="InterPro" id="IPR016181">
    <property type="entry name" value="Acyl_CoA_acyltransferase"/>
</dbReference>
<accession>A0A8H4W724</accession>
<dbReference type="SUPFAM" id="SSF48403">
    <property type="entry name" value="Ankyrin repeat"/>
    <property type="match status" value="2"/>
</dbReference>
<dbReference type="EMBL" id="JAAMPI010000272">
    <property type="protein sequence ID" value="KAF4633299.1"/>
    <property type="molecule type" value="Genomic_DNA"/>
</dbReference>
<dbReference type="CDD" id="cd04301">
    <property type="entry name" value="NAT_SF"/>
    <property type="match status" value="1"/>
</dbReference>
<evidence type="ECO:0000313" key="7">
    <source>
        <dbReference type="Proteomes" id="UP000566819"/>
    </source>
</evidence>
<name>A0A8H4W724_9HELO</name>
<feature type="compositionally biased region" description="Acidic residues" evidence="4">
    <location>
        <begin position="1450"/>
        <end position="1465"/>
    </location>
</feature>
<dbReference type="PRINTS" id="PR01415">
    <property type="entry name" value="ANKYRIN"/>
</dbReference>
<dbReference type="PROSITE" id="PS50088">
    <property type="entry name" value="ANK_REPEAT"/>
    <property type="match status" value="5"/>
</dbReference>
<proteinExistence type="predicted"/>
<dbReference type="PROSITE" id="PS50297">
    <property type="entry name" value="ANK_REP_REGION"/>
    <property type="match status" value="3"/>
</dbReference>
<reference evidence="6 7" key="1">
    <citation type="submission" date="2020-03" db="EMBL/GenBank/DDBJ databases">
        <title>Draft Genome Sequence of Cudoniella acicularis.</title>
        <authorList>
            <person name="Buettner E."/>
            <person name="Kellner H."/>
        </authorList>
    </citation>
    <scope>NUCLEOTIDE SEQUENCE [LARGE SCALE GENOMIC DNA]</scope>
    <source>
        <strain evidence="6 7">DSM 108380</strain>
    </source>
</reference>
<dbReference type="OrthoDB" id="341259at2759"/>
<dbReference type="SMART" id="SM00248">
    <property type="entry name" value="ANK"/>
    <property type="match status" value="15"/>
</dbReference>
<feature type="repeat" description="ANK" evidence="3">
    <location>
        <begin position="913"/>
        <end position="945"/>
    </location>
</feature>
<dbReference type="InterPro" id="IPR056884">
    <property type="entry name" value="NPHP3-like_N"/>
</dbReference>
<dbReference type="Pfam" id="PF24883">
    <property type="entry name" value="NPHP3_N"/>
    <property type="match status" value="1"/>
</dbReference>
<feature type="repeat" description="ANK" evidence="3">
    <location>
        <begin position="769"/>
        <end position="801"/>
    </location>
</feature>
<keyword evidence="2 3" id="KW-0040">ANK repeat</keyword>
<keyword evidence="7" id="KW-1185">Reference proteome</keyword>
<evidence type="ECO:0000256" key="2">
    <source>
        <dbReference type="ARBA" id="ARBA00023043"/>
    </source>
</evidence>
<feature type="compositionally biased region" description="Basic and acidic residues" evidence="4">
    <location>
        <begin position="11"/>
        <end position="20"/>
    </location>
</feature>
<protein>
    <recommendedName>
        <fullName evidence="5">Nephrocystin 3-like N-terminal domain-containing protein</fullName>
    </recommendedName>
</protein>
<feature type="repeat" description="ANK" evidence="3">
    <location>
        <begin position="802"/>
        <end position="834"/>
    </location>
</feature>
<dbReference type="Proteomes" id="UP000566819">
    <property type="component" value="Unassembled WGS sequence"/>
</dbReference>
<dbReference type="PANTHER" id="PTHR24126">
    <property type="entry name" value="ANKYRIN REPEAT, PH AND SEC7 DOMAIN CONTAINING PROTEIN SECG-RELATED"/>
    <property type="match status" value="1"/>
</dbReference>
<evidence type="ECO:0000259" key="5">
    <source>
        <dbReference type="Pfam" id="PF24883"/>
    </source>
</evidence>
<feature type="region of interest" description="Disordered" evidence="4">
    <location>
        <begin position="1433"/>
        <end position="1479"/>
    </location>
</feature>
<feature type="region of interest" description="Disordered" evidence="4">
    <location>
        <begin position="1"/>
        <end position="20"/>
    </location>
</feature>
<dbReference type="SUPFAM" id="SSF55729">
    <property type="entry name" value="Acyl-CoA N-acyltransferases (Nat)"/>
    <property type="match status" value="1"/>
</dbReference>
<organism evidence="6 7">
    <name type="scientific">Cudoniella acicularis</name>
    <dbReference type="NCBI Taxonomy" id="354080"/>
    <lineage>
        <taxon>Eukaryota</taxon>
        <taxon>Fungi</taxon>
        <taxon>Dikarya</taxon>
        <taxon>Ascomycota</taxon>
        <taxon>Pezizomycotina</taxon>
        <taxon>Leotiomycetes</taxon>
        <taxon>Helotiales</taxon>
        <taxon>Tricladiaceae</taxon>
        <taxon>Cudoniella</taxon>
    </lineage>
</organism>
<feature type="domain" description="Nephrocystin 3-like N-terminal" evidence="5">
    <location>
        <begin position="307"/>
        <end position="454"/>
    </location>
</feature>
<sequence>MDTPESADGTTSREVEESDHIPRIEIDGERRGDDIDLTELATIVIDGKIWEHIPNAPFLPEFEILSLFPYARALSYGYDTIRTKERPFTAAGITAKAMHLLDDLVELRKEVDQTLYRPVVFISHDIGGIIVKEVGFTNCWLKPQNYGPIKACTQLLIFFGCPHRCTSIQNMEDQVANLLFNEPTPNIPLVNLAANFVEYWIYIKELATSIVNTNDAFVGSNLVSRIGIINVFSVVSDLSRQIFNKFATTLNVPFEKQVCTTSPHNDLIKFDGYSVFQNSIEEMLNKDPSASPTQPLKTHFPSREQLRWIDNNPVFKRWLESRDPSIIHIYGAFDMSDVSQEVFHILDRSGSESITDYTLLYFTFDKHNILCNSISGKLTTLLAQVFSHNKNLYRFLGTRVNEMIAYRSWTQKELFVLFRDVLFEGHILCVIDGLDQCVDSRIEFLTSLFAFMATTKYRSNSQPLAPDLAMELQELISQRPDLDKYEPDFTKCLLKCGSDKNWSRLIMSAIRLSKAHVTKSYEGWELEMLENFTAPTTTFEWILERVPPGERSLALHVLRWISHAFRPLSPGELGLVLNLQDEDLLTSAQLLDFNSFHYHPLISHLNEIFRGLIIVRHNTLHFAHPETRDFLVTAAEQQMCHAMLVDWVLWYSNAMTRYDRSFLSWSPLFASLGLQDLLEDSLLRDEEGPDSVAYRSLALAAAAKYGHVELNETLVEELVNHALVYDPAFKFPEEILRRAAQCELLGVARKILTSNSETINNSNTYNGQDSLRPLHIAVVHGHVAMAKLLLEHKADIALKNYSGRTPLHSAALEGQAEMVKLLLDSGSDVDCKEDYGKTPIEYGCMYGCYKVVQILADVGCNLGNDAKNETGANPNEAHPSDSDVLILTAADGNMQIAKLLIENGAAVDAVDSGETTALLRAALWGHKTMAAYLLDQGANINHVDKFGKTALSFACEDFPDSGLVPLLIEREADVDRADADGSTPLHLSLRFSDISRILLENHAYLKRLDSKGNSPVSSAIISGFTDALQVFPDFDFDLEMECIQGRRGWPLLQLAVREHKIEMMRMLLEAGANVNHTFSFNKSTLHWAIVLRRPEMVQLLMECNPNLGALNETGHTPLGSMTRFTPVEIARLLVNGGLDIEFFNKARQTPFGNMILNENVAVVKYLIQKKAKVDTVGGHWGGPLHIACSRPHLEIMQILVEAETDEMTIHHLVNGKGADVTTEGGSLGCALNAIAGFSSPEMVRLLLDKGAKVNKKDLQGRVAIHFAAARSLENFQAIYVAGGDIEAKDKTGRTCLHWAVIGGFIEAARASRRLSYDLIFNSPMPLDIIKLLLERGADPCVKGKGIDFEWPPVKVANYHGAPASFIELLTTKAKERLAEKGEEDSWDAEFHSSKQGYKTTNICGGCLTFPLFVKVCYFGYNTLNMASRQEYEPEVELGSSKEISDQSKDEDTEDDSDDTDDEDDSVDKKGDDAQEPVPLSQPNLVQLLQLLHTLNPGTPSMQAIEAPRTIGRISTHLPYMASVTELAQKTPKGRQNIKSRSQSLPLDKMAEFVLSEVIEEKDWDQIFVINYTGFQNQLEILALSPGGLDPKHRLTNIEEMKRGVFGGPIERLCAKTSELQSGQITSFISCRVYRGQNGLSEGPLADPPPPIQLPQIKDDEDRKFYEWYWNRTRETLRSCKEMHVPHVYIQALVTDPVWQNHGAATMLMNWVFDFVEKEGIGRYKRQEDPPGDGPFGLAPTVEASYGIDAYQYDY</sequence>
<comment type="caution">
    <text evidence="6">The sequence shown here is derived from an EMBL/GenBank/DDBJ whole genome shotgun (WGS) entry which is preliminary data.</text>
</comment>
<feature type="repeat" description="ANK" evidence="3">
    <location>
        <begin position="1047"/>
        <end position="1079"/>
    </location>
</feature>
<dbReference type="Pfam" id="PF12796">
    <property type="entry name" value="Ank_2"/>
    <property type="match status" value="4"/>
</dbReference>
<evidence type="ECO:0000256" key="4">
    <source>
        <dbReference type="SAM" id="MobiDB-lite"/>
    </source>
</evidence>
<dbReference type="Gene3D" id="1.25.40.20">
    <property type="entry name" value="Ankyrin repeat-containing domain"/>
    <property type="match status" value="3"/>
</dbReference>
<gene>
    <name evidence="6" type="ORF">G7Y89_g4815</name>
</gene>
<keyword evidence="1" id="KW-0677">Repeat</keyword>
<dbReference type="InterPro" id="IPR036770">
    <property type="entry name" value="Ankyrin_rpt-contain_sf"/>
</dbReference>
<dbReference type="Gene3D" id="3.40.630.30">
    <property type="match status" value="1"/>
</dbReference>
<evidence type="ECO:0000256" key="3">
    <source>
        <dbReference type="PROSITE-ProRule" id="PRU00023"/>
    </source>
</evidence>